<dbReference type="Gene3D" id="3.40.630.30">
    <property type="match status" value="1"/>
</dbReference>
<gene>
    <name evidence="2" type="ORF">ZOSMA_178G00520</name>
</gene>
<dbReference type="Pfam" id="PF14542">
    <property type="entry name" value="Acetyltransf_CG"/>
    <property type="match status" value="1"/>
</dbReference>
<evidence type="ECO:0000313" key="3">
    <source>
        <dbReference type="Proteomes" id="UP000036987"/>
    </source>
</evidence>
<dbReference type="AlphaFoldDB" id="A0A0K9PRI9"/>
<name>A0A0K9PRI9_ZOSMR</name>
<keyword evidence="3" id="KW-1185">Reference proteome</keyword>
<dbReference type="SUPFAM" id="SSF55729">
    <property type="entry name" value="Acyl-CoA N-acyltransferases (Nat)"/>
    <property type="match status" value="1"/>
</dbReference>
<dbReference type="InterPro" id="IPR016181">
    <property type="entry name" value="Acyl_CoA_acyltransferase"/>
</dbReference>
<keyword evidence="2" id="KW-0012">Acyltransferase</keyword>
<feature type="domain" description="N-acetyltransferase" evidence="1">
    <location>
        <begin position="17"/>
        <end position="108"/>
    </location>
</feature>
<accession>A0A0K9PRI9</accession>
<dbReference type="OrthoDB" id="74247at2759"/>
<dbReference type="FunFam" id="3.40.630.30:FF:000106">
    <property type="entry name" value="Acetyltransferase At1g77540"/>
    <property type="match status" value="1"/>
</dbReference>
<dbReference type="InterPro" id="IPR045057">
    <property type="entry name" value="Gcn5-rel_NAT"/>
</dbReference>
<comment type="caution">
    <text evidence="2">The sequence shown here is derived from an EMBL/GenBank/DDBJ whole genome shotgun (WGS) entry which is preliminary data.</text>
</comment>
<dbReference type="EMBL" id="LFYR01000667">
    <property type="protein sequence ID" value="KMZ71663.1"/>
    <property type="molecule type" value="Genomic_DNA"/>
</dbReference>
<dbReference type="OMA" id="KIVWSER"/>
<dbReference type="InterPro" id="IPR031165">
    <property type="entry name" value="GNAT_YJDJ"/>
</dbReference>
<dbReference type="PANTHER" id="PTHR31435">
    <property type="entry name" value="PROTEIN NATD1"/>
    <property type="match status" value="1"/>
</dbReference>
<protein>
    <submittedName>
        <fullName evidence="2">Acyl-CoA N-acyltransferases (NAT) superfamily protein</fullName>
    </submittedName>
</protein>
<dbReference type="PANTHER" id="PTHR31435:SF9">
    <property type="entry name" value="PROTEIN NATD1"/>
    <property type="match status" value="1"/>
</dbReference>
<dbReference type="STRING" id="29655.A0A0K9PRI9"/>
<dbReference type="GO" id="GO:0016746">
    <property type="term" value="F:acyltransferase activity"/>
    <property type="evidence" value="ECO:0007669"/>
    <property type="project" value="UniProtKB-KW"/>
</dbReference>
<proteinExistence type="predicted"/>
<sequence length="126" mass="14300">MAMERASVREGAKENVVWNEERARFETVDGKAFLQYHLDRRRSSMAVEVMDIVHTYVPRSMRGKGIAADLCNAAFNHAKENSLEIVPTCTYISDTFLPRNPKWSSIVFGNNPNPTTSLFQNLPIPK</sequence>
<reference evidence="3" key="1">
    <citation type="journal article" date="2016" name="Nature">
        <title>The genome of the seagrass Zostera marina reveals angiosperm adaptation to the sea.</title>
        <authorList>
            <person name="Olsen J.L."/>
            <person name="Rouze P."/>
            <person name="Verhelst B."/>
            <person name="Lin Y.-C."/>
            <person name="Bayer T."/>
            <person name="Collen J."/>
            <person name="Dattolo E."/>
            <person name="De Paoli E."/>
            <person name="Dittami S."/>
            <person name="Maumus F."/>
            <person name="Michel G."/>
            <person name="Kersting A."/>
            <person name="Lauritano C."/>
            <person name="Lohaus R."/>
            <person name="Toepel M."/>
            <person name="Tonon T."/>
            <person name="Vanneste K."/>
            <person name="Amirebrahimi M."/>
            <person name="Brakel J."/>
            <person name="Bostroem C."/>
            <person name="Chovatia M."/>
            <person name="Grimwood J."/>
            <person name="Jenkins J.W."/>
            <person name="Jueterbock A."/>
            <person name="Mraz A."/>
            <person name="Stam W.T."/>
            <person name="Tice H."/>
            <person name="Bornberg-Bauer E."/>
            <person name="Green P.J."/>
            <person name="Pearson G.A."/>
            <person name="Procaccini G."/>
            <person name="Duarte C.M."/>
            <person name="Schmutz J."/>
            <person name="Reusch T.B.H."/>
            <person name="Van de Peer Y."/>
        </authorList>
    </citation>
    <scope>NUCLEOTIDE SEQUENCE [LARGE SCALE GENOMIC DNA]</scope>
    <source>
        <strain evidence="3">cv. Finnish</strain>
    </source>
</reference>
<organism evidence="2 3">
    <name type="scientific">Zostera marina</name>
    <name type="common">Eelgrass</name>
    <dbReference type="NCBI Taxonomy" id="29655"/>
    <lineage>
        <taxon>Eukaryota</taxon>
        <taxon>Viridiplantae</taxon>
        <taxon>Streptophyta</taxon>
        <taxon>Embryophyta</taxon>
        <taxon>Tracheophyta</taxon>
        <taxon>Spermatophyta</taxon>
        <taxon>Magnoliopsida</taxon>
        <taxon>Liliopsida</taxon>
        <taxon>Zosteraceae</taxon>
        <taxon>Zostera</taxon>
    </lineage>
</organism>
<evidence type="ECO:0000313" key="2">
    <source>
        <dbReference type="EMBL" id="KMZ71663.1"/>
    </source>
</evidence>
<dbReference type="Proteomes" id="UP000036987">
    <property type="component" value="Unassembled WGS sequence"/>
</dbReference>
<dbReference type="PROSITE" id="PS51729">
    <property type="entry name" value="GNAT_YJDJ"/>
    <property type="match status" value="1"/>
</dbReference>
<evidence type="ECO:0000259" key="1">
    <source>
        <dbReference type="PROSITE" id="PS51729"/>
    </source>
</evidence>
<keyword evidence="2" id="KW-0808">Transferase</keyword>